<dbReference type="InterPro" id="IPR008407">
    <property type="entry name" value="Brnchd-chn_aa_trnsp_AzlD"/>
</dbReference>
<dbReference type="EMBL" id="FWFV01000007">
    <property type="protein sequence ID" value="SLN53343.1"/>
    <property type="molecule type" value="Genomic_DNA"/>
</dbReference>
<dbReference type="STRING" id="315423.SAMN04488020_10729"/>
<gene>
    <name evidence="2" type="ORF">PAM7066_02501</name>
</gene>
<sequence>MTMPTAQIWFIIVVLGAATYLLRFSFLGLLGDREMPRWVLRLLRYTPVAVFPALVAPLVMWPAATGGTFDPARGLAAFATLAVGYVMRSVLWGILAGAATLYLGLWLI</sequence>
<keyword evidence="3" id="KW-1185">Reference proteome</keyword>
<feature type="transmembrane region" description="Helical" evidence="1">
    <location>
        <begin position="75"/>
        <end position="105"/>
    </location>
</feature>
<keyword evidence="1" id="KW-0472">Membrane</keyword>
<evidence type="ECO:0000256" key="1">
    <source>
        <dbReference type="SAM" id="Phobius"/>
    </source>
</evidence>
<feature type="transmembrane region" description="Helical" evidence="1">
    <location>
        <begin position="42"/>
        <end position="63"/>
    </location>
</feature>
<evidence type="ECO:0000313" key="2">
    <source>
        <dbReference type="EMBL" id="SLN53343.1"/>
    </source>
</evidence>
<feature type="transmembrane region" description="Helical" evidence="1">
    <location>
        <begin position="6"/>
        <end position="30"/>
    </location>
</feature>
<reference evidence="2 3" key="1">
    <citation type="submission" date="2017-03" db="EMBL/GenBank/DDBJ databases">
        <authorList>
            <person name="Afonso C.L."/>
            <person name="Miller P.J."/>
            <person name="Scott M.A."/>
            <person name="Spackman E."/>
            <person name="Goraichik I."/>
            <person name="Dimitrov K.M."/>
            <person name="Suarez D.L."/>
            <person name="Swayne D.E."/>
        </authorList>
    </citation>
    <scope>NUCLEOTIDE SEQUENCE [LARGE SCALE GENOMIC DNA]</scope>
    <source>
        <strain evidence="2 3">CECT 7066</strain>
    </source>
</reference>
<protein>
    <submittedName>
        <fullName evidence="2">Branched-chain amino acid transport protein (AzlD)</fullName>
    </submittedName>
</protein>
<dbReference type="AlphaFoldDB" id="A0A1Y5T614"/>
<dbReference type="RefSeq" id="WP_085854510.1">
    <property type="nucleotide sequence ID" value="NZ_FOPF01000007.1"/>
</dbReference>
<evidence type="ECO:0000313" key="3">
    <source>
        <dbReference type="Proteomes" id="UP000193870"/>
    </source>
</evidence>
<accession>A0A1Y5T614</accession>
<keyword evidence="1" id="KW-0812">Transmembrane</keyword>
<name>A0A1Y5T614_9RHOB</name>
<proteinExistence type="predicted"/>
<organism evidence="2 3">
    <name type="scientific">Palleronia marisminoris</name>
    <dbReference type="NCBI Taxonomy" id="315423"/>
    <lineage>
        <taxon>Bacteria</taxon>
        <taxon>Pseudomonadati</taxon>
        <taxon>Pseudomonadota</taxon>
        <taxon>Alphaproteobacteria</taxon>
        <taxon>Rhodobacterales</taxon>
        <taxon>Roseobacteraceae</taxon>
        <taxon>Palleronia</taxon>
    </lineage>
</organism>
<dbReference type="Proteomes" id="UP000193870">
    <property type="component" value="Unassembled WGS sequence"/>
</dbReference>
<dbReference type="OrthoDB" id="6119856at2"/>
<dbReference type="Pfam" id="PF05437">
    <property type="entry name" value="AzlD"/>
    <property type="match status" value="1"/>
</dbReference>
<keyword evidence="1" id="KW-1133">Transmembrane helix</keyword>